<keyword evidence="4" id="KW-0472">Membrane</keyword>
<protein>
    <recommendedName>
        <fullName evidence="5">Translocation and assembly module TamB C-terminal domain-containing protein</fullName>
    </recommendedName>
</protein>
<reference evidence="6 7" key="1">
    <citation type="submission" date="2014-09" db="EMBL/GenBank/DDBJ databases">
        <title>Draft Genome Sequence of Draconibacterium sp. JN14CK-3.</title>
        <authorList>
            <person name="Dong C."/>
            <person name="Lai Q."/>
            <person name="Shao Z."/>
        </authorList>
    </citation>
    <scope>NUCLEOTIDE SEQUENCE [LARGE SCALE GENOMIC DNA]</scope>
    <source>
        <strain evidence="6 7">JN14CK-3</strain>
    </source>
</reference>
<dbReference type="PANTHER" id="PTHR36985:SF1">
    <property type="entry name" value="TRANSLOCATION AND ASSEMBLY MODULE SUBUNIT TAMB"/>
    <property type="match status" value="1"/>
</dbReference>
<evidence type="ECO:0000256" key="2">
    <source>
        <dbReference type="ARBA" id="ARBA00022692"/>
    </source>
</evidence>
<dbReference type="STRING" id="1544798.LH29_05625"/>
<dbReference type="RefSeq" id="WP_045026460.1">
    <property type="nucleotide sequence ID" value="NZ_JRHC01000001.1"/>
</dbReference>
<proteinExistence type="predicted"/>
<dbReference type="Pfam" id="PF05359">
    <property type="entry name" value="DUF748"/>
    <property type="match status" value="1"/>
</dbReference>
<comment type="caution">
    <text evidence="6">The sequence shown here is derived from an EMBL/GenBank/DDBJ whole genome shotgun (WGS) entry which is preliminary data.</text>
</comment>
<dbReference type="GO" id="GO:0009306">
    <property type="term" value="P:protein secretion"/>
    <property type="evidence" value="ECO:0007669"/>
    <property type="project" value="InterPro"/>
</dbReference>
<evidence type="ECO:0000256" key="4">
    <source>
        <dbReference type="ARBA" id="ARBA00023136"/>
    </source>
</evidence>
<dbReference type="PANTHER" id="PTHR36985">
    <property type="entry name" value="TRANSLOCATION AND ASSEMBLY MODULE SUBUNIT TAMB"/>
    <property type="match status" value="1"/>
</dbReference>
<dbReference type="EMBL" id="JRHC01000001">
    <property type="protein sequence ID" value="KJF44906.1"/>
    <property type="molecule type" value="Genomic_DNA"/>
</dbReference>
<evidence type="ECO:0000313" key="6">
    <source>
        <dbReference type="EMBL" id="KJF44906.1"/>
    </source>
</evidence>
<comment type="subcellular location">
    <subcellularLocation>
        <location evidence="1">Membrane</location>
        <topology evidence="1">Single-pass membrane protein</topology>
    </subcellularLocation>
</comment>
<evidence type="ECO:0000256" key="1">
    <source>
        <dbReference type="ARBA" id="ARBA00004167"/>
    </source>
</evidence>
<organism evidence="6 7">
    <name type="scientific">Draconibacterium sediminis</name>
    <dbReference type="NCBI Taxonomy" id="1544798"/>
    <lineage>
        <taxon>Bacteria</taxon>
        <taxon>Pseudomonadati</taxon>
        <taxon>Bacteroidota</taxon>
        <taxon>Bacteroidia</taxon>
        <taxon>Marinilabiliales</taxon>
        <taxon>Prolixibacteraceae</taxon>
        <taxon>Draconibacterium</taxon>
    </lineage>
</organism>
<dbReference type="OrthoDB" id="1109098at2"/>
<dbReference type="InterPro" id="IPR007452">
    <property type="entry name" value="TamB_C"/>
</dbReference>
<dbReference type="Proteomes" id="UP000032544">
    <property type="component" value="Unassembled WGS sequence"/>
</dbReference>
<name>A0A0D8JED3_9BACT</name>
<keyword evidence="7" id="KW-1185">Reference proteome</keyword>
<keyword evidence="2" id="KW-0812">Transmembrane</keyword>
<evidence type="ECO:0000313" key="7">
    <source>
        <dbReference type="Proteomes" id="UP000032544"/>
    </source>
</evidence>
<dbReference type="GO" id="GO:0097347">
    <property type="term" value="C:TAM protein secretion complex"/>
    <property type="evidence" value="ECO:0007669"/>
    <property type="project" value="TreeGrafter"/>
</dbReference>
<dbReference type="GO" id="GO:0005886">
    <property type="term" value="C:plasma membrane"/>
    <property type="evidence" value="ECO:0007669"/>
    <property type="project" value="InterPro"/>
</dbReference>
<evidence type="ECO:0000259" key="5">
    <source>
        <dbReference type="Pfam" id="PF04357"/>
    </source>
</evidence>
<gene>
    <name evidence="6" type="ORF">LH29_05625</name>
</gene>
<dbReference type="InterPro" id="IPR008023">
    <property type="entry name" value="DUF748"/>
</dbReference>
<accession>A0A0D8JED3</accession>
<sequence>MKSIVRKILLVMAWLLAGIIILLLLSGLLIQTQPVKNKLARVVVKQAEKVVNGELTIGKISGNFFSNLSLEDVLWTYREDTFIYINSVAASYSLWPLTRGELQLSKASINAPYVNFQQHQDSTWNFNSLVNEQTESSTDTTSASGNFRLLLSNFQINAGRMQIQALDSLIPNEVRNINLEADGAYSSKEQTLNLKRFGLQTHSPDFDLRELSFAARRTEENISLNDFHLKTAQNGLDATAKYSGDETKEIFAEMQTNPITINEFEFLLPNFTLPAQPEISFKANSTQKGVEATLSVRDKNQQLNLDLFSENLLQFINGSDKTGLKYNVSGNIENINLAHWIGNPELDHTINGNFKIDGNGTDPKTADIKVDGDFRDCVFAQKPVKRINLKLRMNHGDLSGRINAKGNFGSLTVLPEIKDLLERPTSKMQLVTKNLNLAPLLGNDSLQSDINLKADLSGEGFDPEILQVRANLKLSKSSLAGYQLDSMMGQVNYSQQNIVIDSLWANAESLHLTASGNYNLAGSSAIELVAEFENLEDFSAFIPLDSVYGKGNVNAQLSGRQDSLSLAANVELQKAGFTDISAGKLVVNATGQLTPGDTTFSAVAQLESFKAGSFELDSIRAAANYFIDSLQLEMQANGNELQTQLKSEIALGNVIKIALSEWDLDFKNQHLHLAETPAVLELDSLEYRLSNLKMVSDNTDSAQYIKAGGVFSQHGDEDFEFEVANVDIPGLLESFGVNAEISGRINAEARLNGTASLPELNGSLEIDEALVYGYKFTDFGGTFNLKDDRLNFDGQVVPLDTGMLEIKANIPLEARFDSMSFLVDSNAAVSGGVTVQRFPLSAMQFLDEAEKVEGFLDGQLNLGGTLKSPEPDGNLSLKNAEILIPKYGIEYKNIILDLQFSENAAQLDSFFIKTDDGNLKATGAVDFGSAIYNGKIKQSEINIHFNSFNPVDHRQFNMEMSGDASLKAEGGKMVFDGDLEIPEANIYLPAIMNLTGQFTKPELPEPVLMREIQKLKDTTIVSVAVNDTISVNDTLSIGSLSNLTGRLSVKIPQNTWIRNKELYVEVSGDLEVIKNPEFFELFGSINVVRGQYQLLGKTFKIDEGSITFQGGEELVPRLNIQAVYAFRNPEKVKQELTARVSGTAGEPEISFTLDGSQISEGDALSYILFGTAMNELSIAQQENVSGAGQIAGSAAMSLLSSQLTELLGEKLDVDYIELKGEGDFENATVVVGKYITNDLFVSYEQRFGETDEKDLSKYEVKLEYELFRFLFLQLNNSSSESGFDVIIKLNSN</sequence>
<dbReference type="Pfam" id="PF04357">
    <property type="entry name" value="TamB"/>
    <property type="match status" value="1"/>
</dbReference>
<feature type="domain" description="Translocation and assembly module TamB C-terminal" evidence="5">
    <location>
        <begin position="914"/>
        <end position="1279"/>
    </location>
</feature>
<keyword evidence="3" id="KW-1133">Transmembrane helix</keyword>
<dbReference type="PATRIC" id="fig|1544798.3.peg.1133"/>
<evidence type="ECO:0000256" key="3">
    <source>
        <dbReference type="ARBA" id="ARBA00022989"/>
    </source>
</evidence>